<accession>A0A5K3FA52</accession>
<dbReference type="WBParaSite" id="MCU_006772-RA">
    <property type="protein sequence ID" value="MCU_006772-RA"/>
    <property type="gene ID" value="MCU_006772"/>
</dbReference>
<organism evidence="1">
    <name type="scientific">Mesocestoides corti</name>
    <name type="common">Flatworm</name>
    <dbReference type="NCBI Taxonomy" id="53468"/>
    <lineage>
        <taxon>Eukaryota</taxon>
        <taxon>Metazoa</taxon>
        <taxon>Spiralia</taxon>
        <taxon>Lophotrochozoa</taxon>
        <taxon>Platyhelminthes</taxon>
        <taxon>Cestoda</taxon>
        <taxon>Eucestoda</taxon>
        <taxon>Cyclophyllidea</taxon>
        <taxon>Mesocestoididae</taxon>
        <taxon>Mesocestoides</taxon>
    </lineage>
</organism>
<dbReference type="InterPro" id="IPR032675">
    <property type="entry name" value="LRR_dom_sf"/>
</dbReference>
<dbReference type="AlphaFoldDB" id="A0A5K3FA52"/>
<dbReference type="Gene3D" id="3.80.10.10">
    <property type="entry name" value="Ribonuclease Inhibitor"/>
    <property type="match status" value="3"/>
</dbReference>
<proteinExistence type="predicted"/>
<name>A0A5K3FA52_MESCO</name>
<dbReference type="SUPFAM" id="SSF52047">
    <property type="entry name" value="RNI-like"/>
    <property type="match status" value="1"/>
</dbReference>
<protein>
    <submittedName>
        <fullName evidence="1">Tubulin-specific chaperone cofactor E-like protein</fullName>
    </submittedName>
</protein>
<sequence length="518" mass="58854">MTTLVEALQRKFKDLAADELSPECKLKPASRAGGTVPVCTRVIAMDHQEISCIGDPKEMGSIFEDVRELDVSTNHIRFWSDVFVLLESSPQLQFLNLSYNPLHESSLFCESDRLPDLSTQSALSHNNNCCADLGCDLNLRTNSSNSAINLLVELSLSEYERQNEQCKLDKCTNGRAETTGLCQPPNTSAVCLSHQLNTLMLNSTHVPWKRVLILLNYLPNLTTLHTALNDYRYCCQEATTQPDRQDVANCASSFPNLTHLYFSENRIDDWATVCCLGRHFPGLKHLVLLKNPLPRIQRPPGDGSDPSPQIFANLIDLNLTETQISTWECIDALTWWMPFLSSLRLGKNIPLVEVGGGCDAQTVRYDVIARMPSLTSYNITPISDDERERAERDFVRRFGQLDAIQRPYRYWELESLHGHLPPLASVNLSPKRNVRLRVVLDNQEKWHTCCLRRSIAKIRREVCALFEMPAEDVKRTRLVYYDMDLIAAQGPEEMRNLSRLLYTYHPADGDTIEITLRS</sequence>
<dbReference type="InterPro" id="IPR001611">
    <property type="entry name" value="Leu-rich_rpt"/>
</dbReference>
<dbReference type="PROSITE" id="PS51450">
    <property type="entry name" value="LRR"/>
    <property type="match status" value="1"/>
</dbReference>
<reference evidence="1" key="1">
    <citation type="submission" date="2019-11" db="UniProtKB">
        <authorList>
            <consortium name="WormBaseParasite"/>
        </authorList>
    </citation>
    <scope>IDENTIFICATION</scope>
</reference>
<evidence type="ECO:0000313" key="1">
    <source>
        <dbReference type="WBParaSite" id="MCU_006772-RA"/>
    </source>
</evidence>